<gene>
    <name evidence="1" type="ORF">ACFS2C_23525</name>
</gene>
<dbReference type="RefSeq" id="WP_377394540.1">
    <property type="nucleotide sequence ID" value="NZ_JBHSAN010000052.1"/>
</dbReference>
<dbReference type="EMBL" id="JBHUOF010000048">
    <property type="protein sequence ID" value="MFD2802364.1"/>
    <property type="molecule type" value="Genomic_DNA"/>
</dbReference>
<name>A0ABW5WGR4_9PSEU</name>
<protein>
    <submittedName>
        <fullName evidence="1">Uncharacterized protein</fullName>
    </submittedName>
</protein>
<organism evidence="1 2">
    <name type="scientific">Prauserella oleivorans</name>
    <dbReference type="NCBI Taxonomy" id="1478153"/>
    <lineage>
        <taxon>Bacteria</taxon>
        <taxon>Bacillati</taxon>
        <taxon>Actinomycetota</taxon>
        <taxon>Actinomycetes</taxon>
        <taxon>Pseudonocardiales</taxon>
        <taxon>Pseudonocardiaceae</taxon>
        <taxon>Prauserella</taxon>
    </lineage>
</organism>
<evidence type="ECO:0000313" key="2">
    <source>
        <dbReference type="Proteomes" id="UP001597478"/>
    </source>
</evidence>
<sequence>MKPARITDAAVREALALATDPDICAVQREEEHRMELEEIDRLIEEVDREVAAEASAAASRVRRPFADVERARRSQRRAVRDALSLLHANPLIAGMSGGGKAAGVRTLLADRLDGKEAA</sequence>
<keyword evidence="2" id="KW-1185">Reference proteome</keyword>
<evidence type="ECO:0000313" key="1">
    <source>
        <dbReference type="EMBL" id="MFD2802364.1"/>
    </source>
</evidence>
<comment type="caution">
    <text evidence="1">The sequence shown here is derived from an EMBL/GenBank/DDBJ whole genome shotgun (WGS) entry which is preliminary data.</text>
</comment>
<accession>A0ABW5WGR4</accession>
<reference evidence="2" key="1">
    <citation type="journal article" date="2019" name="Int. J. Syst. Evol. Microbiol.">
        <title>The Global Catalogue of Microorganisms (GCM) 10K type strain sequencing project: providing services to taxonomists for standard genome sequencing and annotation.</title>
        <authorList>
            <consortium name="The Broad Institute Genomics Platform"/>
            <consortium name="The Broad Institute Genome Sequencing Center for Infectious Disease"/>
            <person name="Wu L."/>
            <person name="Ma J."/>
        </authorList>
    </citation>
    <scope>NUCLEOTIDE SEQUENCE [LARGE SCALE GENOMIC DNA]</scope>
    <source>
        <strain evidence="2">IBRC-M 10906</strain>
    </source>
</reference>
<dbReference type="Proteomes" id="UP001597478">
    <property type="component" value="Unassembled WGS sequence"/>
</dbReference>
<proteinExistence type="predicted"/>